<evidence type="ECO:0000256" key="2">
    <source>
        <dbReference type="ARBA" id="ARBA00002760"/>
    </source>
</evidence>
<evidence type="ECO:0000256" key="3">
    <source>
        <dbReference type="ARBA" id="ARBA00004947"/>
    </source>
</evidence>
<dbReference type="GO" id="GO:0003978">
    <property type="term" value="F:UDP-glucose 4-epimerase activity"/>
    <property type="evidence" value="ECO:0007669"/>
    <property type="project" value="UniProtKB-UniRule"/>
</dbReference>
<comment type="catalytic activity">
    <reaction evidence="7">
        <text>UDP-alpha-D-glucose = UDP-alpha-D-galactose</text>
        <dbReference type="Rhea" id="RHEA:22168"/>
        <dbReference type="ChEBI" id="CHEBI:58885"/>
        <dbReference type="ChEBI" id="CHEBI:66914"/>
        <dbReference type="EC" id="5.1.3.2"/>
    </reaction>
</comment>
<dbReference type="AlphaFoldDB" id="A0A8J2JAE6"/>
<comment type="cofactor">
    <cofactor evidence="1 7">
        <name>NAD(+)</name>
        <dbReference type="ChEBI" id="CHEBI:57540"/>
    </cofactor>
</comment>
<feature type="domain" description="NAD(P)-binding" evidence="8">
    <location>
        <begin position="5"/>
        <end position="336"/>
    </location>
</feature>
<comment type="function">
    <text evidence="2">Catalyzes two distinct but analogous reactions: the reversible epimerization of UDP-glucose to UDP-galactose and the reversible epimerization of UDP-N-acetylglucosamine to UDP-N-acetylgalactosamine. The reaction with UDP-Gal plays a critical role in the Leloir pathway of galactose catabolism in which galactose is converted to the glycolytic intermediate glucose 6-phosphate. It contributes to the catabolism of dietary galactose and enables the endogenous biosynthesis of both UDP-Gal and UDP-GalNAc when exogenous sources are limited. Both UDP-sugar interconversions are important in the synthesis of glycoproteins and glycolipids.</text>
</comment>
<dbReference type="InterPro" id="IPR005886">
    <property type="entry name" value="UDP_G4E"/>
</dbReference>
<sequence>MTRILVTGGAGYVGSHTVLVLLQEGYEVMVIDNMVNAVLEGSGGKPESLNRVEKITGKTVDFEIIDLMDLEALRRVVKTKGPFESCIHFAALKSVGESCQQPLRYYRNNGTGSINLLEVLGENNCKSIIFSSSATVYGDPQYLPLDEKHPTGSCTNPYGKTKFIMEEIMRDVCTADPEWKAIMLRYFNPVGAHASGLIGEDPLGIPNNLMPFIAQVAVGRRKALQVFGNDYDTPDGTGVRDYIHVMDLAVGHVAAVRRAKEDSFKGWKAFNLGTGKGNSVLQMVAAFEAAAGNKIAYDIVPRRSGDIATSYADCSLAATELKWTAKKTIADMCADTWRWQSGNPKGFAA</sequence>
<accession>A0A8J2JAE6</accession>
<dbReference type="PANTHER" id="PTHR43725">
    <property type="entry name" value="UDP-GLUCOSE 4-EPIMERASE"/>
    <property type="match status" value="1"/>
</dbReference>
<name>A0A8J2JAE6_9HEXA</name>
<dbReference type="OrthoDB" id="9402762at2759"/>
<keyword evidence="5" id="KW-0299">Galactose metabolism</keyword>
<evidence type="ECO:0000256" key="6">
    <source>
        <dbReference type="ARBA" id="ARBA00023235"/>
    </source>
</evidence>
<evidence type="ECO:0000259" key="8">
    <source>
        <dbReference type="Pfam" id="PF16363"/>
    </source>
</evidence>
<dbReference type="NCBIfam" id="TIGR01179">
    <property type="entry name" value="galE"/>
    <property type="match status" value="1"/>
</dbReference>
<evidence type="ECO:0000313" key="9">
    <source>
        <dbReference type="EMBL" id="CAG7629758.1"/>
    </source>
</evidence>
<dbReference type="GO" id="GO:0033499">
    <property type="term" value="P:galactose catabolic process via UDP-galactose, Leloir pathway"/>
    <property type="evidence" value="ECO:0007669"/>
    <property type="project" value="TreeGrafter"/>
</dbReference>
<proteinExistence type="inferred from homology"/>
<dbReference type="PANTHER" id="PTHR43725:SF47">
    <property type="entry name" value="UDP-GLUCOSE 4-EPIMERASE"/>
    <property type="match status" value="1"/>
</dbReference>
<comment type="similarity">
    <text evidence="7">Belongs to the NAD(P)-dependent epimerase/dehydratase family.</text>
</comment>
<protein>
    <recommendedName>
        <fullName evidence="7">UDP-glucose 4-epimerase</fullName>
        <ecNumber evidence="7">5.1.3.2</ecNumber>
    </recommendedName>
</protein>
<keyword evidence="6 7" id="KW-0413">Isomerase</keyword>
<comment type="pathway">
    <text evidence="3 7">Carbohydrate metabolism; galactose metabolism.</text>
</comment>
<evidence type="ECO:0000313" key="10">
    <source>
        <dbReference type="Proteomes" id="UP000708208"/>
    </source>
</evidence>
<dbReference type="EMBL" id="CAJVCH010000003">
    <property type="protein sequence ID" value="CAG7629758.1"/>
    <property type="molecule type" value="Genomic_DNA"/>
</dbReference>
<evidence type="ECO:0000256" key="7">
    <source>
        <dbReference type="RuleBase" id="RU366046"/>
    </source>
</evidence>
<gene>
    <name evidence="9" type="ORF">AFUS01_LOCUS65</name>
</gene>
<dbReference type="CDD" id="cd05247">
    <property type="entry name" value="UDP_G4E_1_SDR_e"/>
    <property type="match status" value="1"/>
</dbReference>
<evidence type="ECO:0000256" key="1">
    <source>
        <dbReference type="ARBA" id="ARBA00001911"/>
    </source>
</evidence>
<dbReference type="InterPro" id="IPR016040">
    <property type="entry name" value="NAD(P)-bd_dom"/>
</dbReference>
<evidence type="ECO:0000256" key="4">
    <source>
        <dbReference type="ARBA" id="ARBA00023027"/>
    </source>
</evidence>
<comment type="caution">
    <text evidence="9">The sequence shown here is derived from an EMBL/GenBank/DDBJ whole genome shotgun (WGS) entry which is preliminary data.</text>
</comment>
<comment type="subunit">
    <text evidence="7">Homodimer.</text>
</comment>
<dbReference type="NCBIfam" id="NF007956">
    <property type="entry name" value="PRK10675.1"/>
    <property type="match status" value="1"/>
</dbReference>
<dbReference type="Pfam" id="PF16363">
    <property type="entry name" value="GDP_Man_Dehyd"/>
    <property type="match status" value="1"/>
</dbReference>
<keyword evidence="10" id="KW-1185">Reference proteome</keyword>
<organism evidence="9 10">
    <name type="scientific">Allacma fusca</name>
    <dbReference type="NCBI Taxonomy" id="39272"/>
    <lineage>
        <taxon>Eukaryota</taxon>
        <taxon>Metazoa</taxon>
        <taxon>Ecdysozoa</taxon>
        <taxon>Arthropoda</taxon>
        <taxon>Hexapoda</taxon>
        <taxon>Collembola</taxon>
        <taxon>Symphypleona</taxon>
        <taxon>Sminthuridae</taxon>
        <taxon>Allacma</taxon>
    </lineage>
</organism>
<keyword evidence="4 7" id="KW-0520">NAD</keyword>
<dbReference type="EC" id="5.1.3.2" evidence="7"/>
<reference evidence="9" key="1">
    <citation type="submission" date="2021-06" db="EMBL/GenBank/DDBJ databases">
        <authorList>
            <person name="Hodson N. C."/>
            <person name="Mongue J. A."/>
            <person name="Jaron S. K."/>
        </authorList>
    </citation>
    <scope>NUCLEOTIDE SEQUENCE</scope>
</reference>
<evidence type="ECO:0000256" key="5">
    <source>
        <dbReference type="ARBA" id="ARBA00023144"/>
    </source>
</evidence>
<dbReference type="Proteomes" id="UP000708208">
    <property type="component" value="Unassembled WGS sequence"/>
</dbReference>
<dbReference type="GO" id="GO:0005829">
    <property type="term" value="C:cytosol"/>
    <property type="evidence" value="ECO:0007669"/>
    <property type="project" value="TreeGrafter"/>
</dbReference>
<keyword evidence="7" id="KW-0119">Carbohydrate metabolism</keyword>